<dbReference type="InterPro" id="IPR001789">
    <property type="entry name" value="Sig_transdc_resp-reg_receiver"/>
</dbReference>
<dbReference type="PANTHER" id="PTHR44591:SF3">
    <property type="entry name" value="RESPONSE REGULATORY DOMAIN-CONTAINING PROTEIN"/>
    <property type="match status" value="1"/>
</dbReference>
<dbReference type="Gene3D" id="3.30.450.40">
    <property type="match status" value="1"/>
</dbReference>
<keyword evidence="9" id="KW-1185">Reference proteome</keyword>
<dbReference type="SUPFAM" id="SSF55781">
    <property type="entry name" value="GAF domain-like"/>
    <property type="match status" value="1"/>
</dbReference>
<dbReference type="GO" id="GO:0000160">
    <property type="term" value="P:phosphorelay signal transduction system"/>
    <property type="evidence" value="ECO:0007669"/>
    <property type="project" value="InterPro"/>
</dbReference>
<dbReference type="GO" id="GO:0016301">
    <property type="term" value="F:kinase activity"/>
    <property type="evidence" value="ECO:0007669"/>
    <property type="project" value="UniProtKB-KW"/>
</dbReference>
<dbReference type="Pfam" id="PF01590">
    <property type="entry name" value="GAF"/>
    <property type="match status" value="1"/>
</dbReference>
<evidence type="ECO:0000256" key="6">
    <source>
        <dbReference type="PROSITE-ProRule" id="PRU00169"/>
    </source>
</evidence>
<dbReference type="OrthoDB" id="9805474at2"/>
<evidence type="ECO:0000256" key="5">
    <source>
        <dbReference type="ARBA" id="ARBA00024867"/>
    </source>
</evidence>
<keyword evidence="3" id="KW-0808">Transferase</keyword>
<feature type="domain" description="Response regulatory" evidence="7">
    <location>
        <begin position="206"/>
        <end position="319"/>
    </location>
</feature>
<dbReference type="SMART" id="SM00065">
    <property type="entry name" value="GAF"/>
    <property type="match status" value="1"/>
</dbReference>
<dbReference type="CDD" id="cd17574">
    <property type="entry name" value="REC_OmpR"/>
    <property type="match status" value="1"/>
</dbReference>
<name>G5IIK4_9FIRM</name>
<dbReference type="SMART" id="SM00448">
    <property type="entry name" value="REC"/>
    <property type="match status" value="1"/>
</dbReference>
<keyword evidence="2 6" id="KW-0597">Phosphoprotein</keyword>
<dbReference type="Proteomes" id="UP000005384">
    <property type="component" value="Unassembled WGS sequence"/>
</dbReference>
<evidence type="ECO:0000256" key="4">
    <source>
        <dbReference type="ARBA" id="ARBA00022777"/>
    </source>
</evidence>
<dbReference type="PATRIC" id="fig|742737.3.peg.3311"/>
<dbReference type="HOGENOM" id="CLU_076570_0_0_9"/>
<gene>
    <name evidence="8" type="ORF">HMPREF9473_03332</name>
</gene>
<reference evidence="8 9" key="1">
    <citation type="submission" date="2011-08" db="EMBL/GenBank/DDBJ databases">
        <title>The Genome Sequence of Clostridium hathewayi WAL-18680.</title>
        <authorList>
            <consortium name="The Broad Institute Genome Sequencing Platform"/>
            <person name="Earl A."/>
            <person name="Ward D."/>
            <person name="Feldgarden M."/>
            <person name="Gevers D."/>
            <person name="Finegold S.M."/>
            <person name="Summanen P.H."/>
            <person name="Molitoris D.R."/>
            <person name="Song M."/>
            <person name="Daigneault M."/>
            <person name="Allen-Vercoe E."/>
            <person name="Young S.K."/>
            <person name="Zeng Q."/>
            <person name="Gargeya S."/>
            <person name="Fitzgerald M."/>
            <person name="Haas B."/>
            <person name="Abouelleil A."/>
            <person name="Alvarado L."/>
            <person name="Arachchi H.M."/>
            <person name="Berlin A."/>
            <person name="Brown A."/>
            <person name="Chapman S.B."/>
            <person name="Chen Z."/>
            <person name="Dunbar C."/>
            <person name="Freedman E."/>
            <person name="Gearin G."/>
            <person name="Gellesch M."/>
            <person name="Goldberg J."/>
            <person name="Griggs A."/>
            <person name="Gujja S."/>
            <person name="Heiman D."/>
            <person name="Howarth C."/>
            <person name="Larson L."/>
            <person name="Lui A."/>
            <person name="MacDonald P.J.P."/>
            <person name="Montmayeur A."/>
            <person name="Murphy C."/>
            <person name="Neiman D."/>
            <person name="Pearson M."/>
            <person name="Priest M."/>
            <person name="Roberts A."/>
            <person name="Saif S."/>
            <person name="Shea T."/>
            <person name="Shenoy N."/>
            <person name="Sisk P."/>
            <person name="Stolte C."/>
            <person name="Sykes S."/>
            <person name="Wortman J."/>
            <person name="Nusbaum C."/>
            <person name="Birren B."/>
        </authorList>
    </citation>
    <scope>NUCLEOTIDE SEQUENCE [LARGE SCALE GENOMIC DNA]</scope>
    <source>
        <strain evidence="8 9">WAL-18680</strain>
    </source>
</reference>
<keyword evidence="4" id="KW-0418">Kinase</keyword>
<evidence type="ECO:0000313" key="9">
    <source>
        <dbReference type="Proteomes" id="UP000005384"/>
    </source>
</evidence>
<sequence>MKLNGSITEQEWRRRELALQNETLAGECLARIHAAPDTETALWDVLRHLGERLGCDRVYVFEEMDRLHISNTYEWLRAGISSGIDQLPYVEKKDLEPWYQELASGGQIILEDIETIRCEEPLLYEFLIPQGIRSIVLSPLLTEGQMHGLLGADNPPAEKLEHISVLFGVLSNFISGLVSQRELKKLRMKRLPCPQESDAMRFKGKKVLLVDDSKEILQINQRVLKSEGYELLTASTLREASELLEKTAPDAMVLDVDLPDGDGIAFCQKLRETSDIPVVFLTGHAELSLKREGLEAGGAAYLTKPYRITELQDAVAAAVSQSKPTESE</sequence>
<evidence type="ECO:0000259" key="7">
    <source>
        <dbReference type="PROSITE" id="PS50110"/>
    </source>
</evidence>
<feature type="modified residue" description="4-aspartylphosphate" evidence="6">
    <location>
        <position position="255"/>
    </location>
</feature>
<comment type="function">
    <text evidence="5">May play the central regulatory role in sporulation. It may be an element of the effector pathway responsible for the activation of sporulation genes in response to nutritional stress. Spo0A may act in concert with spo0H (a sigma factor) to control the expression of some genes that are critical to the sporulation process.</text>
</comment>
<dbReference type="PROSITE" id="PS50110">
    <property type="entry name" value="RESPONSE_REGULATORY"/>
    <property type="match status" value="1"/>
</dbReference>
<evidence type="ECO:0000256" key="1">
    <source>
        <dbReference type="ARBA" id="ARBA00018672"/>
    </source>
</evidence>
<dbReference type="PANTHER" id="PTHR44591">
    <property type="entry name" value="STRESS RESPONSE REGULATOR PROTEIN 1"/>
    <property type="match status" value="1"/>
</dbReference>
<dbReference type="InterPro" id="IPR011006">
    <property type="entry name" value="CheY-like_superfamily"/>
</dbReference>
<dbReference type="Gene3D" id="3.40.50.2300">
    <property type="match status" value="1"/>
</dbReference>
<accession>G5IIK4</accession>
<dbReference type="InterPro" id="IPR003018">
    <property type="entry name" value="GAF"/>
</dbReference>
<evidence type="ECO:0000313" key="8">
    <source>
        <dbReference type="EMBL" id="EHI58639.1"/>
    </source>
</evidence>
<dbReference type="InterPro" id="IPR029016">
    <property type="entry name" value="GAF-like_dom_sf"/>
</dbReference>
<proteinExistence type="predicted"/>
<evidence type="ECO:0000256" key="2">
    <source>
        <dbReference type="ARBA" id="ARBA00022553"/>
    </source>
</evidence>
<dbReference type="AlphaFoldDB" id="G5IIK4"/>
<dbReference type="InterPro" id="IPR050595">
    <property type="entry name" value="Bact_response_regulator"/>
</dbReference>
<comment type="caution">
    <text evidence="8">The sequence shown here is derived from an EMBL/GenBank/DDBJ whole genome shotgun (WGS) entry which is preliminary data.</text>
</comment>
<dbReference type="RefSeq" id="WP_006781312.1">
    <property type="nucleotide sequence ID" value="NZ_CP040506.1"/>
</dbReference>
<dbReference type="Pfam" id="PF00072">
    <property type="entry name" value="Response_reg"/>
    <property type="match status" value="1"/>
</dbReference>
<evidence type="ECO:0000256" key="3">
    <source>
        <dbReference type="ARBA" id="ARBA00022679"/>
    </source>
</evidence>
<protein>
    <recommendedName>
        <fullName evidence="1">Stage 0 sporulation protein A homolog</fullName>
    </recommendedName>
</protein>
<organism evidence="8 9">
    <name type="scientific">Hungatella hathewayi WAL-18680</name>
    <dbReference type="NCBI Taxonomy" id="742737"/>
    <lineage>
        <taxon>Bacteria</taxon>
        <taxon>Bacillati</taxon>
        <taxon>Bacillota</taxon>
        <taxon>Clostridia</taxon>
        <taxon>Lachnospirales</taxon>
        <taxon>Lachnospiraceae</taxon>
        <taxon>Hungatella</taxon>
    </lineage>
</organism>
<dbReference type="SUPFAM" id="SSF52172">
    <property type="entry name" value="CheY-like"/>
    <property type="match status" value="1"/>
</dbReference>
<dbReference type="EMBL" id="ADLN01000092">
    <property type="protein sequence ID" value="EHI58639.1"/>
    <property type="molecule type" value="Genomic_DNA"/>
</dbReference>